<feature type="non-terminal residue" evidence="2">
    <location>
        <position position="1"/>
    </location>
</feature>
<keyword evidence="1" id="KW-0472">Membrane</keyword>
<name>Q5YJK9_HYAOR</name>
<dbReference type="AlphaFoldDB" id="Q5YJK9"/>
<evidence type="ECO:0000313" key="2">
    <source>
        <dbReference type="EMBL" id="AAS21025.1"/>
    </source>
</evidence>
<evidence type="ECO:0000256" key="1">
    <source>
        <dbReference type="SAM" id="Phobius"/>
    </source>
</evidence>
<sequence length="71" mass="8059">GLRGILTFPAKRNPPPRFSDGGDFTRMAPSNDSLGEDFRQGWLIMARVAVVAAMFVTGYLCERKELQEKWR</sequence>
<organism evidence="2">
    <name type="scientific">Hyacinthus orientalis</name>
    <name type="common">Common hyacinth</name>
    <dbReference type="NCBI Taxonomy" id="82025"/>
    <lineage>
        <taxon>Eukaryota</taxon>
        <taxon>Viridiplantae</taxon>
        <taxon>Streptophyta</taxon>
        <taxon>Embryophyta</taxon>
        <taxon>Tracheophyta</taxon>
        <taxon>Spermatophyta</taxon>
        <taxon>Magnoliopsida</taxon>
        <taxon>Liliopsida</taxon>
        <taxon>Asparagales</taxon>
        <taxon>Hyacinthaceae</taxon>
        <taxon>Hyacinthoideae</taxon>
        <taxon>Hyacintheae</taxon>
        <taxon>Hyacinthus</taxon>
    </lineage>
</organism>
<accession>Q5YJK9</accession>
<keyword evidence="1" id="KW-0812">Transmembrane</keyword>
<dbReference type="EMBL" id="AY389776">
    <property type="protein sequence ID" value="AAS21025.1"/>
    <property type="molecule type" value="mRNA"/>
</dbReference>
<protein>
    <submittedName>
        <fullName evidence="2">F15N18.150-like protein</fullName>
    </submittedName>
</protein>
<proteinExistence type="evidence at transcript level"/>
<keyword evidence="1" id="KW-1133">Transmembrane helix</keyword>
<feature type="transmembrane region" description="Helical" evidence="1">
    <location>
        <begin position="42"/>
        <end position="61"/>
    </location>
</feature>
<reference evidence="2" key="1">
    <citation type="submission" date="2003-09" db="EMBL/GenBank/DDBJ databases">
        <title>Hyacinthus orientalis unknown protein mRNA, expressing during the regeneration of floral buds in vitro.</title>
        <authorList>
            <person name="Fan J.H."/>
            <person name="Ma Y."/>
            <person name="Zhang X.S."/>
        </authorList>
    </citation>
    <scope>NUCLEOTIDE SEQUENCE</scope>
    <source>
        <tissue evidence="2">Regenerated floral bud</tissue>
    </source>
</reference>